<feature type="coiled-coil region" evidence="1">
    <location>
        <begin position="484"/>
        <end position="525"/>
    </location>
</feature>
<gene>
    <name evidence="4" type="ORF">MYP_2604</name>
</gene>
<feature type="domain" description="PAC" evidence="3">
    <location>
        <begin position="591"/>
        <end position="645"/>
    </location>
</feature>
<sequence>MKNFPFILINKKFLDSLLKRNADNEFDIQSAAKFVKEIEQGNLDVLYEGEENTNQNVQNTLAFSLISMRDQMKRIAQQEKEIKWITEGLAMFVEILRSNHNLSELSDNIIRILVKYLGANQGALFIIHDEDPEDIHLRLASCYDYDRKKFFDQRINPGEGLSGQVLLEGASLYISEIPQDYIKITSGLGEARPTNILIVPLAVNNQVLGVVEIASFKKMLPYQIEFVEKLSESIASTIASVKVNEQTRNLLRETQMQAEHMRTQEEEMRQNMEELATTQEEMVRNQKLTEEILERERELSIEAEKNREMLSKLMMIAKSKNIQDGNLEGSLKEITIVLVDVLQINQASIWSYDERTGKIHLENLFMHSKMEYVSGQELSVNEFPIYLKLLEKGQSIVIDNTHETNAITDFHKRHAEFSITKSLLEVPFFINEKLAGIIRCENHLNVKKWKTLHLEFVKSVSDIIPIAYKTAESRTLLGESQIQAAHLKAQEEELRQSMEELASSQEEMRKSMIQLEAMKAELQVRENVFGLTTIMSESDQYGNILMANVKLCEVSKYSKEELIGKAHNIFRHPDMPKELFKLFWETIKAGKVFRGIIKNKAKDGSHYWVDATIVPVLDSNGLIIKYIGARYHITSDRIGVELYNSQARTLGLALINSDF</sequence>
<dbReference type="eggNOG" id="COG2202">
    <property type="taxonomic scope" value="Bacteria"/>
</dbReference>
<feature type="coiled-coil region" evidence="1">
    <location>
        <begin position="244"/>
        <end position="285"/>
    </location>
</feature>
<comment type="caution">
    <text evidence="4">The sequence shown here is derived from an EMBL/GenBank/DDBJ whole genome shotgun (WGS) entry which is preliminary data.</text>
</comment>
<dbReference type="CDD" id="cd00130">
    <property type="entry name" value="PAS"/>
    <property type="match status" value="1"/>
</dbReference>
<feature type="domain" description="PAS" evidence="2">
    <location>
        <begin position="539"/>
        <end position="590"/>
    </location>
</feature>
<reference evidence="4 5" key="1">
    <citation type="submission" date="2014-09" db="EMBL/GenBank/DDBJ databases">
        <title>Sporocytophaga myxococcoides PG-01 genome sequencing.</title>
        <authorList>
            <person name="Liu L."/>
            <person name="Gao P.J."/>
            <person name="Chen G.J."/>
            <person name="Wang L.S."/>
        </authorList>
    </citation>
    <scope>NUCLEOTIDE SEQUENCE [LARGE SCALE GENOMIC DNA]</scope>
    <source>
        <strain evidence="4 5">PG-01</strain>
    </source>
</reference>
<dbReference type="OrthoDB" id="9808408at2"/>
<dbReference type="Proteomes" id="UP000030185">
    <property type="component" value="Unassembled WGS sequence"/>
</dbReference>
<dbReference type="InterPro" id="IPR035965">
    <property type="entry name" value="PAS-like_dom_sf"/>
</dbReference>
<dbReference type="NCBIfam" id="TIGR00229">
    <property type="entry name" value="sensory_box"/>
    <property type="match status" value="1"/>
</dbReference>
<protein>
    <submittedName>
        <fullName evidence="4">Uncharacterized protein</fullName>
    </submittedName>
</protein>
<evidence type="ECO:0000259" key="3">
    <source>
        <dbReference type="PROSITE" id="PS50113"/>
    </source>
</evidence>
<evidence type="ECO:0000256" key="1">
    <source>
        <dbReference type="SAM" id="Coils"/>
    </source>
</evidence>
<dbReference type="STRING" id="153721.MYP_2604"/>
<dbReference type="SUPFAM" id="SSF55785">
    <property type="entry name" value="PYP-like sensor domain (PAS domain)"/>
    <property type="match status" value="1"/>
</dbReference>
<accession>A0A098LEN1</accession>
<keyword evidence="1" id="KW-0175">Coiled coil</keyword>
<dbReference type="PROSITE" id="PS50112">
    <property type="entry name" value="PAS"/>
    <property type="match status" value="1"/>
</dbReference>
<dbReference type="Pfam" id="PF08447">
    <property type="entry name" value="PAS_3"/>
    <property type="match status" value="1"/>
</dbReference>
<evidence type="ECO:0000313" key="4">
    <source>
        <dbReference type="EMBL" id="GAL85375.1"/>
    </source>
</evidence>
<dbReference type="InterPro" id="IPR003018">
    <property type="entry name" value="GAF"/>
</dbReference>
<dbReference type="InterPro" id="IPR013655">
    <property type="entry name" value="PAS_fold_3"/>
</dbReference>
<dbReference type="Gene3D" id="3.30.450.20">
    <property type="entry name" value="PAS domain"/>
    <property type="match status" value="1"/>
</dbReference>
<dbReference type="InterPro" id="IPR029016">
    <property type="entry name" value="GAF-like_dom_sf"/>
</dbReference>
<evidence type="ECO:0000259" key="2">
    <source>
        <dbReference type="PROSITE" id="PS50112"/>
    </source>
</evidence>
<dbReference type="eggNOG" id="COG2203">
    <property type="taxonomic scope" value="Bacteria"/>
</dbReference>
<evidence type="ECO:0000313" key="5">
    <source>
        <dbReference type="Proteomes" id="UP000030185"/>
    </source>
</evidence>
<dbReference type="SMART" id="SM00065">
    <property type="entry name" value="GAF"/>
    <property type="match status" value="2"/>
</dbReference>
<organism evidence="4 5">
    <name type="scientific">Sporocytophaga myxococcoides</name>
    <dbReference type="NCBI Taxonomy" id="153721"/>
    <lineage>
        <taxon>Bacteria</taxon>
        <taxon>Pseudomonadati</taxon>
        <taxon>Bacteroidota</taxon>
        <taxon>Cytophagia</taxon>
        <taxon>Cytophagales</taxon>
        <taxon>Cytophagaceae</taxon>
        <taxon>Sporocytophaga</taxon>
    </lineage>
</organism>
<dbReference type="InterPro" id="IPR000700">
    <property type="entry name" value="PAS-assoc_C"/>
</dbReference>
<dbReference type="PROSITE" id="PS50113">
    <property type="entry name" value="PAC"/>
    <property type="match status" value="1"/>
</dbReference>
<dbReference type="EMBL" id="BBLT01000004">
    <property type="protein sequence ID" value="GAL85375.1"/>
    <property type="molecule type" value="Genomic_DNA"/>
</dbReference>
<dbReference type="SUPFAM" id="SSF55781">
    <property type="entry name" value="GAF domain-like"/>
    <property type="match status" value="2"/>
</dbReference>
<keyword evidence="5" id="KW-1185">Reference proteome</keyword>
<name>A0A098LEN1_9BACT</name>
<dbReference type="RefSeq" id="WP_052430153.1">
    <property type="nucleotide sequence ID" value="NZ_BBLT01000004.1"/>
</dbReference>
<proteinExistence type="predicted"/>
<dbReference type="Gene3D" id="3.30.450.40">
    <property type="match status" value="2"/>
</dbReference>
<dbReference type="Pfam" id="PF13185">
    <property type="entry name" value="GAF_2"/>
    <property type="match status" value="1"/>
</dbReference>
<dbReference type="AlphaFoldDB" id="A0A098LEN1"/>
<dbReference type="InterPro" id="IPR000014">
    <property type="entry name" value="PAS"/>
</dbReference>